<dbReference type="Gene3D" id="3.30.200.20">
    <property type="entry name" value="Phosphorylase Kinase, domain 1"/>
    <property type="match status" value="1"/>
</dbReference>
<dbReference type="AlphaFoldDB" id="A0A8J6XLJ9"/>
<comment type="catalytic activity">
    <reaction evidence="7">
        <text>L-threonyl-[protein] + ATP = O-phospho-L-threonyl-[protein] + ADP + H(+)</text>
        <dbReference type="Rhea" id="RHEA:46608"/>
        <dbReference type="Rhea" id="RHEA-COMP:11060"/>
        <dbReference type="Rhea" id="RHEA-COMP:11605"/>
        <dbReference type="ChEBI" id="CHEBI:15378"/>
        <dbReference type="ChEBI" id="CHEBI:30013"/>
        <dbReference type="ChEBI" id="CHEBI:30616"/>
        <dbReference type="ChEBI" id="CHEBI:61977"/>
        <dbReference type="ChEBI" id="CHEBI:456216"/>
        <dbReference type="EC" id="2.7.11.1"/>
    </reaction>
</comment>
<dbReference type="InterPro" id="IPR017441">
    <property type="entry name" value="Protein_kinase_ATP_BS"/>
</dbReference>
<keyword evidence="4 9" id="KW-0547">Nucleotide-binding</keyword>
<evidence type="ECO:0000256" key="3">
    <source>
        <dbReference type="ARBA" id="ARBA00022679"/>
    </source>
</evidence>
<dbReference type="GO" id="GO:0004674">
    <property type="term" value="F:protein serine/threonine kinase activity"/>
    <property type="evidence" value="ECO:0007669"/>
    <property type="project" value="UniProtKB-KW"/>
</dbReference>
<dbReference type="PANTHER" id="PTHR24363:SF0">
    <property type="entry name" value="SERINE_THREONINE KINASE LIKE DOMAIN CONTAINING 1"/>
    <property type="match status" value="1"/>
</dbReference>
<dbReference type="PROSITE" id="PS00107">
    <property type="entry name" value="PROTEIN_KINASE_ATP"/>
    <property type="match status" value="1"/>
</dbReference>
<dbReference type="SMART" id="SM00220">
    <property type="entry name" value="S_TKc"/>
    <property type="match status" value="1"/>
</dbReference>
<evidence type="ECO:0000313" key="12">
    <source>
        <dbReference type="EMBL" id="MBD2772672.1"/>
    </source>
</evidence>
<name>A0A8J6XLJ9_9CYAN</name>
<keyword evidence="6 9" id="KW-0067">ATP-binding</keyword>
<dbReference type="CDD" id="cd14014">
    <property type="entry name" value="STKc_PknB_like"/>
    <property type="match status" value="1"/>
</dbReference>
<keyword evidence="10" id="KW-1133">Transmembrane helix</keyword>
<evidence type="ECO:0000256" key="2">
    <source>
        <dbReference type="ARBA" id="ARBA00022527"/>
    </source>
</evidence>
<feature type="binding site" evidence="9">
    <location>
        <position position="480"/>
    </location>
    <ligand>
        <name>ATP</name>
        <dbReference type="ChEBI" id="CHEBI:30616"/>
    </ligand>
</feature>
<dbReference type="PROSITE" id="PS50011">
    <property type="entry name" value="PROTEIN_KINASE_DOM"/>
    <property type="match status" value="1"/>
</dbReference>
<comment type="caution">
    <text evidence="12">The sequence shown here is derived from an EMBL/GenBank/DDBJ whole genome shotgun (WGS) entry which is preliminary data.</text>
</comment>
<keyword evidence="13" id="KW-1185">Reference proteome</keyword>
<dbReference type="RefSeq" id="WP_190827540.1">
    <property type="nucleotide sequence ID" value="NZ_CAWPPI010000043.1"/>
</dbReference>
<dbReference type="EC" id="2.7.11.1" evidence="1"/>
<keyword evidence="3" id="KW-0808">Transferase</keyword>
<dbReference type="Gene3D" id="1.10.510.10">
    <property type="entry name" value="Transferase(Phosphotransferase) domain 1"/>
    <property type="match status" value="1"/>
</dbReference>
<sequence>MSKSWKNLLTQPTVIASVITSVLLVGVQRLGVLEPIELKAFDSMMQNRPQLEPDPRLLIVGFSENDIQKLKQSSPNGDVLDTVLSKLERYQPKVIGVDFFRDIPVEPGHQKLLNRIQQSSNIVPICRVGGDKIPAVPAPASIKSEYAGFVDIPEDPDGVIRRNLLVVSPDPKSSCATPASFGFQLAIQYLKIQPEFPADDILQLGKTTFKRLETDSGGYQNIDANGFQILLNYRSANNVAQQVSLTDVLSDRFKPSWVKNRIVLIGSTAPSSQDIRNTPYTSGLQNNSGKMPGVIIHAHMVSQILDAVSEKRPLFWFVPQWGELLWTWGWSLVGGILAWRFQHPLRLVLFGGVALGILLLSNFAIFIIGGWIPIAPPALGFVVALVSIVVYTAFENKQQKEKIANQVQEQKETISLLQALLKEGGSDITELPLVNNDGSIPDKLLNKRYRISDLLGSGGFSYTYLAEDTYRPGRPLCVVKHLQPARQDDFFLDIARRLFRTEAEILELLGEHEQIPQLMAYFEENQKFYLVQEYIQGHSLQVELAAGKRWEDTKVIDFLKDVLRVLMFVHSYRVIHRDLKPSNLIRRQTDQKIVLIDFGAVKQIQPQQQQEDFTVAVGTAGYSPGEQLMGQPRLNSDIYALGMIAIQALTGVSPKQLERDKTTALVWRHLAKVRLELAAVIDKMVAFDFQKRYQTAEEVLHSLEILSGERRQEIRDRIRPS</sequence>
<reference evidence="12" key="1">
    <citation type="submission" date="2020-09" db="EMBL/GenBank/DDBJ databases">
        <title>Iningainema tapete sp. nov. (Scytonemataceae, Cyanobacteria) from greenhouses in central Florida (USA) produces two types of nodularin with biosynthetic potential for microcystin-LR and anabaenopeptins.</title>
        <authorList>
            <person name="Berthold D.E."/>
            <person name="Lefler F.W."/>
            <person name="Huang I.-S."/>
            <person name="Abdulla H."/>
            <person name="Zimba P.V."/>
            <person name="Laughinghouse H.D. IV."/>
        </authorList>
    </citation>
    <scope>NUCLEOTIDE SEQUENCE</scope>
    <source>
        <strain evidence="12">BLCCT55</strain>
    </source>
</reference>
<proteinExistence type="predicted"/>
<comment type="catalytic activity">
    <reaction evidence="8">
        <text>L-seryl-[protein] + ATP = O-phospho-L-seryl-[protein] + ADP + H(+)</text>
        <dbReference type="Rhea" id="RHEA:17989"/>
        <dbReference type="Rhea" id="RHEA-COMP:9863"/>
        <dbReference type="Rhea" id="RHEA-COMP:11604"/>
        <dbReference type="ChEBI" id="CHEBI:15378"/>
        <dbReference type="ChEBI" id="CHEBI:29999"/>
        <dbReference type="ChEBI" id="CHEBI:30616"/>
        <dbReference type="ChEBI" id="CHEBI:83421"/>
        <dbReference type="ChEBI" id="CHEBI:456216"/>
        <dbReference type="EC" id="2.7.11.1"/>
    </reaction>
</comment>
<dbReference type="GO" id="GO:0005524">
    <property type="term" value="F:ATP binding"/>
    <property type="evidence" value="ECO:0007669"/>
    <property type="project" value="UniProtKB-UniRule"/>
</dbReference>
<dbReference type="Proteomes" id="UP000629098">
    <property type="component" value="Unassembled WGS sequence"/>
</dbReference>
<evidence type="ECO:0000256" key="9">
    <source>
        <dbReference type="PROSITE-ProRule" id="PRU10141"/>
    </source>
</evidence>
<evidence type="ECO:0000256" key="4">
    <source>
        <dbReference type="ARBA" id="ARBA00022741"/>
    </source>
</evidence>
<dbReference type="SUPFAM" id="SSF56112">
    <property type="entry name" value="Protein kinase-like (PK-like)"/>
    <property type="match status" value="1"/>
</dbReference>
<keyword evidence="2" id="KW-0723">Serine/threonine-protein kinase</keyword>
<feature type="transmembrane region" description="Helical" evidence="10">
    <location>
        <begin position="324"/>
        <end position="341"/>
    </location>
</feature>
<protein>
    <recommendedName>
        <fullName evidence="1">non-specific serine/threonine protein kinase</fullName>
        <ecNumber evidence="1">2.7.11.1</ecNumber>
    </recommendedName>
</protein>
<keyword evidence="10" id="KW-0472">Membrane</keyword>
<evidence type="ECO:0000256" key="7">
    <source>
        <dbReference type="ARBA" id="ARBA00047899"/>
    </source>
</evidence>
<feature type="domain" description="Protein kinase" evidence="11">
    <location>
        <begin position="449"/>
        <end position="704"/>
    </location>
</feature>
<gene>
    <name evidence="12" type="ORF">ICL16_11450</name>
</gene>
<evidence type="ECO:0000313" key="13">
    <source>
        <dbReference type="Proteomes" id="UP000629098"/>
    </source>
</evidence>
<dbReference type="Pfam" id="PF00069">
    <property type="entry name" value="Pkinase"/>
    <property type="match status" value="1"/>
</dbReference>
<evidence type="ECO:0000256" key="10">
    <source>
        <dbReference type="SAM" id="Phobius"/>
    </source>
</evidence>
<accession>A0A8J6XLJ9</accession>
<feature type="transmembrane region" description="Helical" evidence="10">
    <location>
        <begin position="374"/>
        <end position="394"/>
    </location>
</feature>
<dbReference type="Pfam" id="PF05226">
    <property type="entry name" value="CHASE2"/>
    <property type="match status" value="1"/>
</dbReference>
<organism evidence="12 13">
    <name type="scientific">Iningainema tapete BLCC-T55</name>
    <dbReference type="NCBI Taxonomy" id="2748662"/>
    <lineage>
        <taxon>Bacteria</taxon>
        <taxon>Bacillati</taxon>
        <taxon>Cyanobacteriota</taxon>
        <taxon>Cyanophyceae</taxon>
        <taxon>Nostocales</taxon>
        <taxon>Scytonemataceae</taxon>
        <taxon>Iningainema tapete</taxon>
    </lineage>
</organism>
<evidence type="ECO:0000256" key="1">
    <source>
        <dbReference type="ARBA" id="ARBA00012513"/>
    </source>
</evidence>
<keyword evidence="5" id="KW-0418">Kinase</keyword>
<dbReference type="InterPro" id="IPR000719">
    <property type="entry name" value="Prot_kinase_dom"/>
</dbReference>
<evidence type="ECO:0000256" key="6">
    <source>
        <dbReference type="ARBA" id="ARBA00022840"/>
    </source>
</evidence>
<dbReference type="InterPro" id="IPR011009">
    <property type="entry name" value="Kinase-like_dom_sf"/>
</dbReference>
<dbReference type="EMBL" id="JACXAE010000043">
    <property type="protein sequence ID" value="MBD2772672.1"/>
    <property type="molecule type" value="Genomic_DNA"/>
</dbReference>
<feature type="transmembrane region" description="Helical" evidence="10">
    <location>
        <begin position="348"/>
        <end position="368"/>
    </location>
</feature>
<keyword evidence="10" id="KW-0812">Transmembrane</keyword>
<dbReference type="InterPro" id="IPR007890">
    <property type="entry name" value="CHASE2"/>
</dbReference>
<dbReference type="PANTHER" id="PTHR24363">
    <property type="entry name" value="SERINE/THREONINE PROTEIN KINASE"/>
    <property type="match status" value="1"/>
</dbReference>
<evidence type="ECO:0000256" key="8">
    <source>
        <dbReference type="ARBA" id="ARBA00048679"/>
    </source>
</evidence>
<evidence type="ECO:0000256" key="5">
    <source>
        <dbReference type="ARBA" id="ARBA00022777"/>
    </source>
</evidence>
<dbReference type="SMART" id="SM01080">
    <property type="entry name" value="CHASE2"/>
    <property type="match status" value="1"/>
</dbReference>
<evidence type="ECO:0000259" key="11">
    <source>
        <dbReference type="PROSITE" id="PS50011"/>
    </source>
</evidence>